<feature type="domain" description="EAL" evidence="1">
    <location>
        <begin position="486"/>
        <end position="743"/>
    </location>
</feature>
<dbReference type="InterPro" id="IPR035919">
    <property type="entry name" value="EAL_sf"/>
</dbReference>
<evidence type="ECO:0000259" key="1">
    <source>
        <dbReference type="PROSITE" id="PS50883"/>
    </source>
</evidence>
<dbReference type="InterPro" id="IPR029787">
    <property type="entry name" value="Nucleotide_cyclase"/>
</dbReference>
<dbReference type="EMBL" id="MCBT01000048">
    <property type="protein sequence ID" value="OEG72404.1"/>
    <property type="molecule type" value="Genomic_DNA"/>
</dbReference>
<organism evidence="3 4">
    <name type="scientific">Shewanella colwelliana</name>
    <name type="common">Alteromonas colwelliana</name>
    <dbReference type="NCBI Taxonomy" id="23"/>
    <lineage>
        <taxon>Bacteria</taxon>
        <taxon>Pseudomonadati</taxon>
        <taxon>Pseudomonadota</taxon>
        <taxon>Gammaproteobacteria</taxon>
        <taxon>Alteromonadales</taxon>
        <taxon>Shewanellaceae</taxon>
        <taxon>Shewanella</taxon>
    </lineage>
</organism>
<dbReference type="InterPro" id="IPR035965">
    <property type="entry name" value="PAS-like_dom_sf"/>
</dbReference>
<dbReference type="SMART" id="SM00065">
    <property type="entry name" value="GAF"/>
    <property type="match status" value="1"/>
</dbReference>
<dbReference type="Pfam" id="PF00990">
    <property type="entry name" value="GGDEF"/>
    <property type="match status" value="1"/>
</dbReference>
<dbReference type="SUPFAM" id="SSF55785">
    <property type="entry name" value="PYP-like sensor domain (PAS domain)"/>
    <property type="match status" value="1"/>
</dbReference>
<dbReference type="SUPFAM" id="SSF55073">
    <property type="entry name" value="Nucleotide cyclase"/>
    <property type="match status" value="1"/>
</dbReference>
<dbReference type="CDD" id="cd01949">
    <property type="entry name" value="GGDEF"/>
    <property type="match status" value="1"/>
</dbReference>
<feature type="domain" description="GGDEF" evidence="2">
    <location>
        <begin position="343"/>
        <end position="477"/>
    </location>
</feature>
<dbReference type="Pfam" id="PF00563">
    <property type="entry name" value="EAL"/>
    <property type="match status" value="1"/>
</dbReference>
<dbReference type="Gene3D" id="3.30.70.270">
    <property type="match status" value="1"/>
</dbReference>
<dbReference type="PROSITE" id="PS50887">
    <property type="entry name" value="GGDEF"/>
    <property type="match status" value="1"/>
</dbReference>
<dbReference type="SUPFAM" id="SSF141868">
    <property type="entry name" value="EAL domain-like"/>
    <property type="match status" value="1"/>
</dbReference>
<proteinExistence type="predicted"/>
<dbReference type="AlphaFoldDB" id="A0A1E5IPC3"/>
<evidence type="ECO:0000259" key="2">
    <source>
        <dbReference type="PROSITE" id="PS50887"/>
    </source>
</evidence>
<dbReference type="CDD" id="cd01948">
    <property type="entry name" value="EAL"/>
    <property type="match status" value="1"/>
</dbReference>
<dbReference type="OrthoDB" id="6597954at2"/>
<dbReference type="Gene3D" id="3.30.450.40">
    <property type="match status" value="1"/>
</dbReference>
<dbReference type="STRING" id="23.BEL05_05370"/>
<protein>
    <submittedName>
        <fullName evidence="3">Diguanylate cyclase</fullName>
    </submittedName>
</protein>
<comment type="caution">
    <text evidence="3">The sequence shown here is derived from an EMBL/GenBank/DDBJ whole genome shotgun (WGS) entry which is preliminary data.</text>
</comment>
<dbReference type="SMART" id="SM00267">
    <property type="entry name" value="GGDEF"/>
    <property type="match status" value="1"/>
</dbReference>
<dbReference type="Proteomes" id="UP000095230">
    <property type="component" value="Unassembled WGS sequence"/>
</dbReference>
<sequence length="745" mass="83207">MHLGYESITPLEREEADREISIRRYNKILTMVLDGAPLSNILSALVRQIEYEKLGTRASVLLLSDDGLSLLNGAAPNLPDAYNRAIHGVNIGEGVGSCGEAAFSGNRVIVEDIATHPNWIDFKGLALSHDLLACWSEPIKGISGDVLGTFAMYYDQIKSPSTSDLILIQEAARLASLAIERSRAFQFQRQASAIFNQLPIALVTTNAEGHILDANETFFNTMSFNGEDKRPKVFSPTKHLSITGHSDCELIAASLTERGHWQGEAKVFRFDGQDFDAEITAMAFNDSSDNTIFAWLISDVSERKQAQDLIYYQANYDPLTELPNRTQLFERITELTLRADKADGFTLMLMDIDNFKQVNDSLGHYCGDQLLIEVGCRLKKLAGGTGTVARLGGDEFALLLPNVCDIDAIRTFAQKIINTMEQRYALSDSKRVYSSMSIGIARFGEDAHTLEKLLNCADQAMYVAKEAGKGRYQFFNQGMQQRAERTALMHTWLKTALATKQFELLYQPIIEVSTGKVVHAEALIRWYREGETISPLEFIPVAETDGSIVEIGEWVREQGMHLLYHYGSSYGFSLSVNVSTQEIWSHLLQDGLLTSIDRIAARLGDDFPFDQLTLEITESLLMEGHSNLIKAFEQLRAKGCKIAVDDFGTGYSSLSYLNYFPIDQLKIDKSFIRNSQQSPKQQALVNAITKMSHALNLTVVAEGVEDQWQLEFVKSVGIDFVQGYFYSKPLNKKDFIALLEASKSR</sequence>
<dbReference type="PANTHER" id="PTHR44757:SF2">
    <property type="entry name" value="BIOFILM ARCHITECTURE MAINTENANCE PROTEIN MBAA"/>
    <property type="match status" value="1"/>
</dbReference>
<dbReference type="RefSeq" id="WP_069672191.1">
    <property type="nucleotide sequence ID" value="NZ_JAWWDQ010000006.1"/>
</dbReference>
<dbReference type="Gene3D" id="3.30.450.20">
    <property type="entry name" value="PAS domain"/>
    <property type="match status" value="1"/>
</dbReference>
<dbReference type="Gene3D" id="3.20.20.450">
    <property type="entry name" value="EAL domain"/>
    <property type="match status" value="1"/>
</dbReference>
<name>A0A1E5IPC3_SHECO</name>
<reference evidence="3 4" key="1">
    <citation type="submission" date="2016-07" db="EMBL/GenBank/DDBJ databases">
        <title>Whole-genome of two Shewanella species isolated from a digestive organ of sea cucumber Apostichopus japonicus Selenka 1867.</title>
        <authorList>
            <person name="Hong H.-H."/>
            <person name="Choi H."/>
            <person name="Cheon S."/>
            <person name="Oh J.-S."/>
            <person name="Lee H.-G."/>
            <person name="Park C."/>
        </authorList>
    </citation>
    <scope>NUCLEOTIDE SEQUENCE [LARGE SCALE GENOMIC DNA]</scope>
    <source>
        <strain evidence="3 4">CSB03KR</strain>
    </source>
</reference>
<dbReference type="SMART" id="SM00052">
    <property type="entry name" value="EAL"/>
    <property type="match status" value="1"/>
</dbReference>
<dbReference type="PANTHER" id="PTHR44757">
    <property type="entry name" value="DIGUANYLATE CYCLASE DGCP"/>
    <property type="match status" value="1"/>
</dbReference>
<dbReference type="InterPro" id="IPR043128">
    <property type="entry name" value="Rev_trsase/Diguanyl_cyclase"/>
</dbReference>
<evidence type="ECO:0000313" key="3">
    <source>
        <dbReference type="EMBL" id="OEG72404.1"/>
    </source>
</evidence>
<accession>A0A1E5IPC3</accession>
<dbReference type="SUPFAM" id="SSF55781">
    <property type="entry name" value="GAF domain-like"/>
    <property type="match status" value="1"/>
</dbReference>
<gene>
    <name evidence="3" type="ORF">BEL05_05370</name>
</gene>
<dbReference type="InterPro" id="IPR003018">
    <property type="entry name" value="GAF"/>
</dbReference>
<dbReference type="Pfam" id="PF13185">
    <property type="entry name" value="GAF_2"/>
    <property type="match status" value="1"/>
</dbReference>
<dbReference type="InterPro" id="IPR029016">
    <property type="entry name" value="GAF-like_dom_sf"/>
</dbReference>
<dbReference type="InterPro" id="IPR052155">
    <property type="entry name" value="Biofilm_reg_signaling"/>
</dbReference>
<dbReference type="InterPro" id="IPR000160">
    <property type="entry name" value="GGDEF_dom"/>
</dbReference>
<dbReference type="PROSITE" id="PS50883">
    <property type="entry name" value="EAL"/>
    <property type="match status" value="1"/>
</dbReference>
<evidence type="ECO:0000313" key="4">
    <source>
        <dbReference type="Proteomes" id="UP000095230"/>
    </source>
</evidence>
<dbReference type="InterPro" id="IPR001633">
    <property type="entry name" value="EAL_dom"/>
</dbReference>
<dbReference type="NCBIfam" id="TIGR00254">
    <property type="entry name" value="GGDEF"/>
    <property type="match status" value="1"/>
</dbReference>